<dbReference type="AlphaFoldDB" id="A0A9P5U239"/>
<gene>
    <name evidence="2" type="ORF">BDP27DRAFT_1233902</name>
    <name evidence="1" type="ORF">BDP27DRAFT_1234641</name>
</gene>
<feature type="non-terminal residue" evidence="2">
    <location>
        <position position="1"/>
    </location>
</feature>
<dbReference type="OrthoDB" id="2104739at2759"/>
<reference evidence="2" key="1">
    <citation type="submission" date="2020-11" db="EMBL/GenBank/DDBJ databases">
        <authorList>
            <consortium name="DOE Joint Genome Institute"/>
            <person name="Ahrendt S."/>
            <person name="Riley R."/>
            <person name="Andreopoulos W."/>
            <person name="Labutti K."/>
            <person name="Pangilinan J."/>
            <person name="Ruiz-Duenas F.J."/>
            <person name="Barrasa J.M."/>
            <person name="Sanchez-Garcia M."/>
            <person name="Camarero S."/>
            <person name="Miyauchi S."/>
            <person name="Serrano A."/>
            <person name="Linde D."/>
            <person name="Babiker R."/>
            <person name="Drula E."/>
            <person name="Ayuso-Fernandez I."/>
            <person name="Pacheco R."/>
            <person name="Padilla G."/>
            <person name="Ferreira P."/>
            <person name="Barriuso J."/>
            <person name="Kellner H."/>
            <person name="Castanera R."/>
            <person name="Alfaro M."/>
            <person name="Ramirez L."/>
            <person name="Pisabarro A.G."/>
            <person name="Kuo A."/>
            <person name="Tritt A."/>
            <person name="Lipzen A."/>
            <person name="He G."/>
            <person name="Yan M."/>
            <person name="Ng V."/>
            <person name="Cullen D."/>
            <person name="Martin F."/>
            <person name="Rosso M.-N."/>
            <person name="Henrissat B."/>
            <person name="Hibbett D."/>
            <person name="Martinez A.T."/>
            <person name="Grigoriev I.V."/>
        </authorList>
    </citation>
    <scope>NUCLEOTIDE SEQUENCE</scope>
    <source>
        <strain evidence="2">AH 40177</strain>
    </source>
</reference>
<dbReference type="EMBL" id="JADNRY010000191">
    <property type="protein sequence ID" value="KAF9061758.1"/>
    <property type="molecule type" value="Genomic_DNA"/>
</dbReference>
<evidence type="ECO:0000313" key="1">
    <source>
        <dbReference type="EMBL" id="KAF9061758.1"/>
    </source>
</evidence>
<proteinExistence type="predicted"/>
<organism evidence="2 3">
    <name type="scientific">Rhodocollybia butyracea</name>
    <dbReference type="NCBI Taxonomy" id="206335"/>
    <lineage>
        <taxon>Eukaryota</taxon>
        <taxon>Fungi</taxon>
        <taxon>Dikarya</taxon>
        <taxon>Basidiomycota</taxon>
        <taxon>Agaricomycotina</taxon>
        <taxon>Agaricomycetes</taxon>
        <taxon>Agaricomycetidae</taxon>
        <taxon>Agaricales</taxon>
        <taxon>Marasmiineae</taxon>
        <taxon>Omphalotaceae</taxon>
        <taxon>Rhodocollybia</taxon>
    </lineage>
</organism>
<evidence type="ECO:0000313" key="2">
    <source>
        <dbReference type="EMBL" id="KAF9062238.1"/>
    </source>
</evidence>
<sequence>ASVLAVLARFGYNVDNLDGPKIRSLFNVMTLIAVVHDYFDPMKLWFEATVNQTPHRYEIKRLNPFEPILRNILPFTTFTTSDPSLYLPDSALLALHATCAKVAHLSGAGGYSYIRRRRTYARPPRIRPRLLRLGPRLKHR</sequence>
<evidence type="ECO:0000313" key="3">
    <source>
        <dbReference type="Proteomes" id="UP000772434"/>
    </source>
</evidence>
<dbReference type="Proteomes" id="UP000772434">
    <property type="component" value="Unassembled WGS sequence"/>
</dbReference>
<keyword evidence="3" id="KW-1185">Reference proteome</keyword>
<comment type="caution">
    <text evidence="2">The sequence shown here is derived from an EMBL/GenBank/DDBJ whole genome shotgun (WGS) entry which is preliminary data.</text>
</comment>
<evidence type="ECO:0008006" key="4">
    <source>
        <dbReference type="Google" id="ProtNLM"/>
    </source>
</evidence>
<name>A0A9P5U239_9AGAR</name>
<dbReference type="EMBL" id="JADNRY010000178">
    <property type="protein sequence ID" value="KAF9062238.1"/>
    <property type="molecule type" value="Genomic_DNA"/>
</dbReference>
<accession>A0A9P5U239</accession>
<protein>
    <recommendedName>
        <fullName evidence="4">HNH nuclease domain-containing protein</fullName>
    </recommendedName>
</protein>